<feature type="region of interest" description="Disordered" evidence="1">
    <location>
        <begin position="2500"/>
        <end position="2528"/>
    </location>
</feature>
<dbReference type="Proteomes" id="UP001152797">
    <property type="component" value="Unassembled WGS sequence"/>
</dbReference>
<feature type="transmembrane region" description="Helical" evidence="2">
    <location>
        <begin position="2054"/>
        <end position="2077"/>
    </location>
</feature>
<feature type="transmembrane region" description="Helical" evidence="2">
    <location>
        <begin position="2136"/>
        <end position="2154"/>
    </location>
</feature>
<feature type="domain" description="Tyrosine-protein kinase ephrin type A/B receptor-like" evidence="3">
    <location>
        <begin position="1391"/>
        <end position="1438"/>
    </location>
</feature>
<sequence>MTFYVACPPGFYELEVVPGSPTQCQECPAGFYCAGGWPADLSPCPAGSVSMRQSVASTDCLCRGGFYWDDSVGACLACPVGKYKDWIGRASGCGKICPSLTTSSGGAANVWECFCSGNSIDTDSALESFECTDLETLSSNSSERDVFLAVAATVYSFNGSLQVQDASTEALFLEIEDWLHQLLDMASVRARLELSVTFEASNWYVDFIGWSSDRGVAYILQDKFDPIPFQVWIAGMTGTALDSAQLVSCSEVASVLLQCPAGLGLQEGHPIIDLNDCTCPHGKQPAVSGASGLEAGCVPCPLGQYKSSVGDTSCVACPTTPKPLTTLQEGSMSYSACTYICPAGSFNDDPMNPSSCQPCGLGFYCPYKENRGACNESQTTVDEAASSITECLCAPGFLDAGSGACQACATGKYKSLIGNAQCSVCAAGTSASEGQATCDECEAGRFATAGAGTCDPCPAGRYSLNPAATSVDSCVLCPIGTWGNTAAASLMSACVPCVSGSTTALPAADSEALCARPNASHSKTCISGRTCAIDGIAGSSLQDGHRMAITSSACSDAKLAVSGIISSGISKAATQNGGSYEWGDVYTDFTPLGGVYNLCWCASMGILTCDNLNSNFVITPGQLLVTGPFANQLECLRGSDCTDLAFSGYDLLASDQIAVRLDACGRSVAEQISISNVNGLGDLQASGTDWVLGFGVSTNDHDYHLYIDASNAGYFLCWCASERGSNTACATADFAVYAGRLRVTGPNTNQESACAVGQECSVTGIRGVSMQSGDRLMILSDCGRGNAIPGLPSSGILETADGNNFAFVGNVSSVILSVAGIFRICFCRPAGDTCGTAVGFQARVGLMTASGPFDSTTECQLGSNCTVDMSGIGLDVGDQLFFTSGTCGSSNALSELGFTQLQDPVPLEQSASGLQVLLGELPISANPGLYSICWCPKSAACTSPALFRAPAGLLQVDCPPGTFAVGPSTGQTCESCTRGFYCAGGRPEIAARVSCVDGRTTLSKGSVTIDACLCDRGFRLDVASSACVACELNSYKSQPGNLEACTPCPSSLITYDTASVSAYSCVAGATGSTGATSGSGNGNGNSEDADGSSNGSDNQSANDSIDSNSSNSTVGTDGSDGESSSVVPSAQNESDVPALTFNMSLGNFPVTSDVDSLKVQVIAIFRKSLSATARLSADAVQVDIVGLVIPTANNESSGRRLVASAPVVVITLKQRTAEEAAQTAADIDVVTISNEVSAEVAAHPTLGAMGLEVAPLTDVAITSVLVTCPRYQSVPPGVPVLSAADCRCSIGYGYDLAAQICDPCRLGEYKEIVGDAICGKCPDLTTTFSLGATSLQQCDCETGLYRDDLGNCSTCPVGFYCPGGPDAIACPAHSTTLSQGSSVSDCICLEGHYFASPSLFCQPCPRGQYKPEIGNGECALTCPTNADSELASTSLDDCFCMPEFHANMDENGQLATCIACTYSGMICQGGFVDPNATNVTATFPKVHSQPFAGPGFYQTGRTSAVECNILLLDGSSVCQGGSPCLAQRLGLPAPEACHGTFGNACVEGSTGVACGECARDWSRDKYPEPCGQCQKESASLLAVEILLDLLVRAFLGFVVAALAASSAVKGNSKLHISMIRIGSQWLAACSVITQFNLQRLPAFDWVQRQQRIDALEACAASNSTSTCDVGSAVIKFPWPPEFSDALRDIFAIMGVVPKLVSVEFTMQCHAEDLISHDRGAKVMAPALYYVLSPVIALLGVFFVCALLVYCVVPCGRAAGIHFNNVSKEKNKKEKAMAKIKKSLIFHLAKHGLTWQDIEDSEILEEQHATTLIHAAVEPQQFIVGTISKCKPLAAQMCWHCLQSDSLAASSWSAVRMSFEEFLENPDFLLKNIGDEDQSLAMAALGEIPGDLLETFVHRALAWKLAGKVESHFPQDRVAEAVIAASASSANLFEQSARERTWNVVVKSICLRLRDEVEVEAQAMSKTQGEAAYELDPATLDFGLFTSRPGFVELLVLCIPVFWVTLLAMWPELLRAFLQMVWCASISGEDADGRIVVQQRLLPHPDVVCWSRDHFASLLIACIGLGLWCTAVPLTLFWRIYRLKDRQSAENMRKYGYFCEGYEPRYWWWDILVKRADIGLMNIVTYTSIASDGKAKLLLFPFVSGCMLAIAAWYQPFANTQAEILDFLEMCLLSFRFFLFSTISVLLIFNPAEEMMWALACTLATMLASFCTYFGLHIVVQILRASVKLEESDDSDSEWKQMQGLEKKAKKKSRLKRLAGTLKKKFVGVTTVLFQERDDERVIVEWSVGSESFALVSAAQSEGKPGKEGGLQRVVSAVRDTRSKIFRFGLTFQRKTVIKAFEEFTELWLDDFNQKSLPADAIQVMCALTTASRHVPSQVPKQHLAQKWKAKVVDILHQVEGRRTSKTAQGPRAMTWRIVPDDFLEMTARLSKLSPEEAAWLVSSTQAAMHNHRMRFAETQIIREDIMAQEVLGDANEGVEGVEGDGDERSPIGPSEEMQALTMTTEKAVQTSLTSAKKKTQGSLKEVAQQSEIPKVEGIVPRIPSEDDEMSY</sequence>
<reference evidence="4" key="1">
    <citation type="submission" date="2022-10" db="EMBL/GenBank/DDBJ databases">
        <authorList>
            <person name="Chen Y."/>
            <person name="Dougan E. K."/>
            <person name="Chan C."/>
            <person name="Rhodes N."/>
            <person name="Thang M."/>
        </authorList>
    </citation>
    <scope>NUCLEOTIDE SEQUENCE</scope>
</reference>
<keyword evidence="2" id="KW-0812">Transmembrane</keyword>
<dbReference type="SMART" id="SM01411">
    <property type="entry name" value="Ephrin_rec_like"/>
    <property type="match status" value="11"/>
</dbReference>
<evidence type="ECO:0000313" key="4">
    <source>
        <dbReference type="EMBL" id="CAI4007046.1"/>
    </source>
</evidence>
<evidence type="ECO:0000256" key="1">
    <source>
        <dbReference type="SAM" id="MobiDB-lite"/>
    </source>
</evidence>
<feature type="compositionally biased region" description="Polar residues" evidence="1">
    <location>
        <begin position="1113"/>
        <end position="1132"/>
    </location>
</feature>
<dbReference type="Gene3D" id="2.10.50.10">
    <property type="entry name" value="Tumor Necrosis Factor Receptor, subunit A, domain 2"/>
    <property type="match status" value="7"/>
</dbReference>
<evidence type="ECO:0000256" key="2">
    <source>
        <dbReference type="SAM" id="Phobius"/>
    </source>
</evidence>
<feature type="transmembrane region" description="Helical" evidence="2">
    <location>
        <begin position="1990"/>
        <end position="2009"/>
    </location>
</feature>
<feature type="domain" description="Tyrosine-protein kinase ephrin type A/B receptor-like" evidence="3">
    <location>
        <begin position="295"/>
        <end position="337"/>
    </location>
</feature>
<feature type="region of interest" description="Disordered" evidence="1">
    <location>
        <begin position="1073"/>
        <end position="1132"/>
    </location>
</feature>
<feature type="compositionally biased region" description="Low complexity" evidence="1">
    <location>
        <begin position="1091"/>
        <end position="1112"/>
    </location>
</feature>
<feature type="transmembrane region" description="Helical" evidence="2">
    <location>
        <begin position="2195"/>
        <end position="2215"/>
    </location>
</feature>
<dbReference type="PANTHER" id="PTHR47236:SF5">
    <property type="entry name" value="GENE, 32742-RELATED"/>
    <property type="match status" value="1"/>
</dbReference>
<feature type="transmembrane region" description="Helical" evidence="2">
    <location>
        <begin position="1726"/>
        <end position="1752"/>
    </location>
</feature>
<accession>A0A9P1GAK3</accession>
<dbReference type="PANTHER" id="PTHR47236">
    <property type="entry name" value="GENE, 32742-RELATED-RELATED"/>
    <property type="match status" value="1"/>
</dbReference>
<feature type="domain" description="Tyrosine-protein kinase ephrin type A/B receptor-like" evidence="3">
    <location>
        <begin position="428"/>
        <end position="474"/>
    </location>
</feature>
<feature type="domain" description="Tyrosine-protein kinase ephrin type A/B receptor-like" evidence="3">
    <location>
        <begin position="1291"/>
        <end position="1338"/>
    </location>
</feature>
<dbReference type="InterPro" id="IPR011641">
    <property type="entry name" value="Tyr-kin_ephrin_A/B_rcpt-like"/>
</dbReference>
<dbReference type="EMBL" id="CAMXCT020003957">
    <property type="protein sequence ID" value="CAL1160421.1"/>
    <property type="molecule type" value="Genomic_DNA"/>
</dbReference>
<dbReference type="OrthoDB" id="439917at2759"/>
<proteinExistence type="predicted"/>
<feature type="compositionally biased region" description="Polar residues" evidence="1">
    <location>
        <begin position="2500"/>
        <end position="2514"/>
    </location>
</feature>
<evidence type="ECO:0000259" key="3">
    <source>
        <dbReference type="Pfam" id="PF07699"/>
    </source>
</evidence>
<keyword evidence="2" id="KW-0472">Membrane</keyword>
<dbReference type="InterPro" id="IPR009030">
    <property type="entry name" value="Growth_fac_rcpt_cys_sf"/>
</dbReference>
<evidence type="ECO:0000313" key="6">
    <source>
        <dbReference type="Proteomes" id="UP001152797"/>
    </source>
</evidence>
<dbReference type="SUPFAM" id="SSF57184">
    <property type="entry name" value="Growth factor receptor domain"/>
    <property type="match status" value="3"/>
</dbReference>
<keyword evidence="6" id="KW-1185">Reference proteome</keyword>
<dbReference type="EMBL" id="CAMXCT030003957">
    <property type="protein sequence ID" value="CAL4794358.1"/>
    <property type="molecule type" value="Genomic_DNA"/>
</dbReference>
<dbReference type="Pfam" id="PF07699">
    <property type="entry name" value="Ephrin_rec_like"/>
    <property type="match status" value="5"/>
</dbReference>
<dbReference type="EMBL" id="CAMXCT010003957">
    <property type="protein sequence ID" value="CAI4007046.1"/>
    <property type="molecule type" value="Genomic_DNA"/>
</dbReference>
<organism evidence="4">
    <name type="scientific">Cladocopium goreaui</name>
    <dbReference type="NCBI Taxonomy" id="2562237"/>
    <lineage>
        <taxon>Eukaryota</taxon>
        <taxon>Sar</taxon>
        <taxon>Alveolata</taxon>
        <taxon>Dinophyceae</taxon>
        <taxon>Suessiales</taxon>
        <taxon>Symbiodiniaceae</taxon>
        <taxon>Cladocopium</taxon>
    </lineage>
</organism>
<reference evidence="5 6" key="2">
    <citation type="submission" date="2024-05" db="EMBL/GenBank/DDBJ databases">
        <authorList>
            <person name="Chen Y."/>
            <person name="Shah S."/>
            <person name="Dougan E. K."/>
            <person name="Thang M."/>
            <person name="Chan C."/>
        </authorList>
    </citation>
    <scope>NUCLEOTIDE SEQUENCE [LARGE SCALE GENOMIC DNA]</scope>
</reference>
<feature type="domain" description="Tyrosine-protein kinase ephrin type A/B receptor-like" evidence="3">
    <location>
        <begin position="1021"/>
        <end position="1065"/>
    </location>
</feature>
<keyword evidence="2" id="KW-1133">Transmembrane helix</keyword>
<name>A0A9P1GAK3_9DINO</name>
<gene>
    <name evidence="4" type="ORF">C1SCF055_LOCUS32630</name>
</gene>
<evidence type="ECO:0000313" key="5">
    <source>
        <dbReference type="EMBL" id="CAL4794358.1"/>
    </source>
</evidence>
<feature type="transmembrane region" description="Helical" evidence="2">
    <location>
        <begin position="2166"/>
        <end position="2188"/>
    </location>
</feature>
<comment type="caution">
    <text evidence="4">The sequence shown here is derived from an EMBL/GenBank/DDBJ whole genome shotgun (WGS) entry which is preliminary data.</text>
</comment>
<protein>
    <recommendedName>
        <fullName evidence="3">Tyrosine-protein kinase ephrin type A/B receptor-like domain-containing protein</fullName>
    </recommendedName>
</protein>